<evidence type="ECO:0000313" key="2">
    <source>
        <dbReference type="Proteomes" id="UP001500736"/>
    </source>
</evidence>
<dbReference type="Proteomes" id="UP001500736">
    <property type="component" value="Unassembled WGS sequence"/>
</dbReference>
<accession>A0ABN1JRU1</accession>
<keyword evidence="2" id="KW-1185">Reference proteome</keyword>
<comment type="caution">
    <text evidence="1">The sequence shown here is derived from an EMBL/GenBank/DDBJ whole genome shotgun (WGS) entry which is preliminary data.</text>
</comment>
<dbReference type="EMBL" id="BAAAGF010000003">
    <property type="protein sequence ID" value="GAA0745464.1"/>
    <property type="molecule type" value="Genomic_DNA"/>
</dbReference>
<name>A0ABN1JRU1_9FLAO</name>
<dbReference type="RefSeq" id="WP_343798046.1">
    <property type="nucleotide sequence ID" value="NZ_BAAAGF010000003.1"/>
</dbReference>
<sequence length="141" mass="16270">MKKWILTLVVIILFGIAGIGIKINSDFDKVSKAFHSEHSLKESSFILISESTSPNLKYRYYEYQFDNGGFGHSRVFWSVVDNNEDKEQDLIKGLIPDGYKIKGWTNNDKLIIEKWEPYYKIEKTELKSGTEINGVIITLTE</sequence>
<evidence type="ECO:0000313" key="1">
    <source>
        <dbReference type="EMBL" id="GAA0745464.1"/>
    </source>
</evidence>
<reference evidence="1 2" key="1">
    <citation type="journal article" date="2019" name="Int. J. Syst. Evol. Microbiol.">
        <title>The Global Catalogue of Microorganisms (GCM) 10K type strain sequencing project: providing services to taxonomists for standard genome sequencing and annotation.</title>
        <authorList>
            <consortium name="The Broad Institute Genomics Platform"/>
            <consortium name="The Broad Institute Genome Sequencing Center for Infectious Disease"/>
            <person name="Wu L."/>
            <person name="Ma J."/>
        </authorList>
    </citation>
    <scope>NUCLEOTIDE SEQUENCE [LARGE SCALE GENOMIC DNA]</scope>
    <source>
        <strain evidence="1 2">JCM 15976</strain>
    </source>
</reference>
<proteinExistence type="predicted"/>
<gene>
    <name evidence="1" type="ORF">GCM10009431_20570</name>
</gene>
<protein>
    <submittedName>
        <fullName evidence="1">Uncharacterized protein</fullName>
    </submittedName>
</protein>
<organism evidence="1 2">
    <name type="scientific">Gaetbulibacter jejuensis</name>
    <dbReference type="NCBI Taxonomy" id="584607"/>
    <lineage>
        <taxon>Bacteria</taxon>
        <taxon>Pseudomonadati</taxon>
        <taxon>Bacteroidota</taxon>
        <taxon>Flavobacteriia</taxon>
        <taxon>Flavobacteriales</taxon>
        <taxon>Flavobacteriaceae</taxon>
        <taxon>Gaetbulibacter</taxon>
    </lineage>
</organism>